<dbReference type="GO" id="GO:0008168">
    <property type="term" value="F:methyltransferase activity"/>
    <property type="evidence" value="ECO:0007669"/>
    <property type="project" value="UniProtKB-KW"/>
</dbReference>
<sequence length="243" mass="27177">MEIRFEDKTFAFPDLPPGDHIARQIEKKRTFYEVDMLTALARRVPADGWAIDCGSNIGNHALFFAGVIGLRCIAFEPVARNRLILERLIEANDLIDQIEVRPEAVGDAPGEVVLTTPNEGNAGMFRIVEGIDAGERAAIVRLDDALPADRTPIRLLKIDVEGYETNVLRGAAGVISRDRPVIVAELANLTEYDRFREELEQHRYVAAEVHNATPTVVFAPEGRENGRSIRREIARFEKKHGVR</sequence>
<accession>A0A7S9QB69</accession>
<dbReference type="EMBL" id="CP064942">
    <property type="protein sequence ID" value="QPH52863.1"/>
    <property type="molecule type" value="Genomic_DNA"/>
</dbReference>
<dbReference type="Pfam" id="PF05050">
    <property type="entry name" value="Methyltransf_21"/>
    <property type="match status" value="1"/>
</dbReference>
<dbReference type="AlphaFoldDB" id="A0A7S9QB69"/>
<dbReference type="PANTHER" id="PTHR34203:SF15">
    <property type="entry name" value="SLL1173 PROTEIN"/>
    <property type="match status" value="1"/>
</dbReference>
<dbReference type="InterPro" id="IPR029063">
    <property type="entry name" value="SAM-dependent_MTases_sf"/>
</dbReference>
<organism evidence="2 3">
    <name type="scientific">Pontivivens ytuae</name>
    <dbReference type="NCBI Taxonomy" id="2789856"/>
    <lineage>
        <taxon>Bacteria</taxon>
        <taxon>Pseudomonadati</taxon>
        <taxon>Pseudomonadota</taxon>
        <taxon>Alphaproteobacteria</taxon>
        <taxon>Rhodobacterales</taxon>
        <taxon>Paracoccaceae</taxon>
        <taxon>Pontivivens</taxon>
    </lineage>
</organism>
<evidence type="ECO:0000313" key="3">
    <source>
        <dbReference type="Proteomes" id="UP000594800"/>
    </source>
</evidence>
<proteinExistence type="predicted"/>
<name>A0A7S9QB69_9RHOB</name>
<dbReference type="KEGG" id="poz:I0K15_13730"/>
<gene>
    <name evidence="2" type="ORF">I0K15_13730</name>
</gene>
<dbReference type="Gene3D" id="3.40.50.150">
    <property type="entry name" value="Vaccinia Virus protein VP39"/>
    <property type="match status" value="1"/>
</dbReference>
<protein>
    <submittedName>
        <fullName evidence="2">FkbM family methyltransferase</fullName>
    </submittedName>
</protein>
<dbReference type="RefSeq" id="WP_196102074.1">
    <property type="nucleotide sequence ID" value="NZ_CP064942.1"/>
</dbReference>
<dbReference type="InterPro" id="IPR006342">
    <property type="entry name" value="FkbM_mtfrase"/>
</dbReference>
<reference evidence="2 3" key="1">
    <citation type="submission" date="2020-11" db="EMBL/GenBank/DDBJ databases">
        <title>Description of Pontivivens ytuae sp. nov. isolated from deep sea sediment of Mariana Trench.</title>
        <authorList>
            <person name="Wang Z."/>
            <person name="Sun Q.-L."/>
            <person name="Xu X.-D."/>
            <person name="Tang Y.-Z."/>
            <person name="Zhang J."/>
        </authorList>
    </citation>
    <scope>NUCLEOTIDE SEQUENCE [LARGE SCALE GENOMIC DNA]</scope>
    <source>
        <strain evidence="2 3">MT2928</strain>
    </source>
</reference>
<dbReference type="NCBIfam" id="TIGR01444">
    <property type="entry name" value="fkbM_fam"/>
    <property type="match status" value="1"/>
</dbReference>
<keyword evidence="2" id="KW-0489">Methyltransferase</keyword>
<keyword evidence="2" id="KW-0808">Transferase</keyword>
<dbReference type="Proteomes" id="UP000594800">
    <property type="component" value="Chromosome"/>
</dbReference>
<feature type="domain" description="Methyltransferase FkbM" evidence="1">
    <location>
        <begin position="52"/>
        <end position="204"/>
    </location>
</feature>
<dbReference type="SUPFAM" id="SSF53335">
    <property type="entry name" value="S-adenosyl-L-methionine-dependent methyltransferases"/>
    <property type="match status" value="1"/>
</dbReference>
<keyword evidence="3" id="KW-1185">Reference proteome</keyword>
<dbReference type="InterPro" id="IPR052514">
    <property type="entry name" value="SAM-dependent_MTase"/>
</dbReference>
<dbReference type="PANTHER" id="PTHR34203">
    <property type="entry name" value="METHYLTRANSFERASE, FKBM FAMILY PROTEIN"/>
    <property type="match status" value="1"/>
</dbReference>
<evidence type="ECO:0000259" key="1">
    <source>
        <dbReference type="Pfam" id="PF05050"/>
    </source>
</evidence>
<evidence type="ECO:0000313" key="2">
    <source>
        <dbReference type="EMBL" id="QPH52863.1"/>
    </source>
</evidence>
<dbReference type="GO" id="GO:0032259">
    <property type="term" value="P:methylation"/>
    <property type="evidence" value="ECO:0007669"/>
    <property type="project" value="UniProtKB-KW"/>
</dbReference>